<reference evidence="3" key="2">
    <citation type="submission" date="2023-06" db="EMBL/GenBank/DDBJ databases">
        <authorList>
            <person name="Swenson N.G."/>
            <person name="Wegrzyn J.L."/>
            <person name="Mcevoy S.L."/>
        </authorList>
    </citation>
    <scope>NUCLEOTIDE SEQUENCE</scope>
    <source>
        <strain evidence="3">NS2018</strain>
        <tissue evidence="3">Leaf</tissue>
    </source>
</reference>
<proteinExistence type="predicted"/>
<dbReference type="InterPro" id="IPR013103">
    <property type="entry name" value="RVT_2"/>
</dbReference>
<feature type="region of interest" description="Disordered" evidence="1">
    <location>
        <begin position="1"/>
        <end position="44"/>
    </location>
</feature>
<gene>
    <name evidence="3" type="ORF">LWI29_024681</name>
</gene>
<protein>
    <recommendedName>
        <fullName evidence="2">Reverse transcriptase Ty1/copia-type domain-containing protein</fullName>
    </recommendedName>
</protein>
<evidence type="ECO:0000313" key="4">
    <source>
        <dbReference type="Proteomes" id="UP001168877"/>
    </source>
</evidence>
<dbReference type="SUPFAM" id="SSF56672">
    <property type="entry name" value="DNA/RNA polymerases"/>
    <property type="match status" value="1"/>
</dbReference>
<feature type="domain" description="Reverse transcriptase Ty1/copia-type" evidence="2">
    <location>
        <begin position="90"/>
        <end position="322"/>
    </location>
</feature>
<accession>A0AA39SU00</accession>
<evidence type="ECO:0000259" key="2">
    <source>
        <dbReference type="Pfam" id="PF07727"/>
    </source>
</evidence>
<dbReference type="EMBL" id="JAUESC010000004">
    <property type="protein sequence ID" value="KAK0597380.1"/>
    <property type="molecule type" value="Genomic_DNA"/>
</dbReference>
<dbReference type="InterPro" id="IPR043502">
    <property type="entry name" value="DNA/RNA_pol_sf"/>
</dbReference>
<organism evidence="3 4">
    <name type="scientific">Acer saccharum</name>
    <name type="common">Sugar maple</name>
    <dbReference type="NCBI Taxonomy" id="4024"/>
    <lineage>
        <taxon>Eukaryota</taxon>
        <taxon>Viridiplantae</taxon>
        <taxon>Streptophyta</taxon>
        <taxon>Embryophyta</taxon>
        <taxon>Tracheophyta</taxon>
        <taxon>Spermatophyta</taxon>
        <taxon>Magnoliopsida</taxon>
        <taxon>eudicotyledons</taxon>
        <taxon>Gunneridae</taxon>
        <taxon>Pentapetalae</taxon>
        <taxon>rosids</taxon>
        <taxon>malvids</taxon>
        <taxon>Sapindales</taxon>
        <taxon>Sapindaceae</taxon>
        <taxon>Hippocastanoideae</taxon>
        <taxon>Acereae</taxon>
        <taxon>Acer</taxon>
    </lineage>
</organism>
<reference evidence="3" key="1">
    <citation type="journal article" date="2022" name="Plant J.">
        <title>Strategies of tolerance reflected in two North American maple genomes.</title>
        <authorList>
            <person name="McEvoy S.L."/>
            <person name="Sezen U.U."/>
            <person name="Trouern-Trend A."/>
            <person name="McMahon S.M."/>
            <person name="Schaberg P.G."/>
            <person name="Yang J."/>
            <person name="Wegrzyn J.L."/>
            <person name="Swenson N.G."/>
        </authorList>
    </citation>
    <scope>NUCLEOTIDE SEQUENCE</scope>
    <source>
        <strain evidence="3">NS2018</strain>
    </source>
</reference>
<comment type="caution">
    <text evidence="3">The sequence shown here is derived from an EMBL/GenBank/DDBJ whole genome shotgun (WGS) entry which is preliminary data.</text>
</comment>
<keyword evidence="4" id="KW-1185">Reference proteome</keyword>
<dbReference type="Pfam" id="PF07727">
    <property type="entry name" value="RVT_2"/>
    <property type="match status" value="1"/>
</dbReference>
<sequence length="336" mass="38614">MAEPNEAEPSSSSSSSLASDEESPLPSPKRSTRPHQPSKRYSSNDYVMVTTDGMDFALFVDVDPISFEEGSKEKKMRSAMNQEIDAIERNKTWELTELPKGKSVLGVKWVYKTKLHSNGEVDKNKERLVVKGYKQKLDIDYEEIFAPVTCLETVHLLLSLVAQKGWKVHQMDVKSAFLNGFLEEEVYVEQPPGYVKKGEEHKVYRLRKALYGLKQAPRAWYSRIDSFFLKNGFKRCPYEHALYTKEVESGNFLIACLYVDDLIFTGNSVIMGNDFKRSMMNEFEMTDMGLLHYFLGIEVKQTNEGIVISQQKYAKDLLKKFKREKAALAALLWRQI</sequence>
<feature type="compositionally biased region" description="Low complexity" evidence="1">
    <location>
        <begin position="1"/>
        <end position="18"/>
    </location>
</feature>
<evidence type="ECO:0000256" key="1">
    <source>
        <dbReference type="SAM" id="MobiDB-lite"/>
    </source>
</evidence>
<name>A0AA39SU00_ACESA</name>
<dbReference type="AlphaFoldDB" id="A0AA39SU00"/>
<evidence type="ECO:0000313" key="3">
    <source>
        <dbReference type="EMBL" id="KAK0597380.1"/>
    </source>
</evidence>
<dbReference type="Proteomes" id="UP001168877">
    <property type="component" value="Unassembled WGS sequence"/>
</dbReference>